<dbReference type="InterPro" id="IPR003325">
    <property type="entry name" value="TerD"/>
</dbReference>
<dbReference type="AlphaFoldDB" id="A0AAU7B380"/>
<dbReference type="SUPFAM" id="SSF53300">
    <property type="entry name" value="vWA-like"/>
    <property type="match status" value="1"/>
</dbReference>
<dbReference type="Pfam" id="PF02342">
    <property type="entry name" value="TerD"/>
    <property type="match status" value="1"/>
</dbReference>
<name>A0AAU7B380_9ACTN</name>
<comment type="similarity">
    <text evidence="1">Belongs to the CAPAB/TerDEXZ family.</text>
</comment>
<dbReference type="PROSITE" id="PS50234">
    <property type="entry name" value="VWFA"/>
    <property type="match status" value="1"/>
</dbReference>
<feature type="domain" description="VWFA" evidence="2">
    <location>
        <begin position="316"/>
        <end position="401"/>
    </location>
</feature>
<dbReference type="Pfam" id="PF10138">
    <property type="entry name" value="vWA-TerF-like"/>
    <property type="match status" value="1"/>
</dbReference>
<sequence length="419" mass="44010">MTSLSAGANAPLPDAPTYTVRAKYGAGHMDLIALLLDAGGKADGDDGVVLFSNPVAGGGSVKLTTDDSAGDQVTIDVRALPAKIERIVVATMTDTPRGSFGSTITTTVADVEFTCPETSAQAVQCVELYKRNNAWKVRALGDGYAEGMAKLLSVHGIEVADDPAPAPTPTPAAPPAAATPAISLSKQRVIDLTKKAEASGSGGVDLSKKIASAAVSLEKRGMLDERAAVILVLDVSYSAKPLFSNGAYQALCDRVFAAGLLFDDDGEIPTHLFATKSYEAAPVTLGNFAGWANSVEKKWGGTCYAPPLQAIAKTLRRGDRTPTFIAFITDGGNSDKGPTDRIIKELAGLPAFVQFIAVGEANSFPYLQKLDDLSGREVDNAGFFAVRDPKSISDNEFFELMMSEFPQWLQAARSKGIVG</sequence>
<organism evidence="3">
    <name type="scientific">Paraconexibacter sp. AEG42_29</name>
    <dbReference type="NCBI Taxonomy" id="2997339"/>
    <lineage>
        <taxon>Bacteria</taxon>
        <taxon>Bacillati</taxon>
        <taxon>Actinomycetota</taxon>
        <taxon>Thermoleophilia</taxon>
        <taxon>Solirubrobacterales</taxon>
        <taxon>Paraconexibacteraceae</taxon>
        <taxon>Paraconexibacter</taxon>
    </lineage>
</organism>
<evidence type="ECO:0000259" key="2">
    <source>
        <dbReference type="PROSITE" id="PS50234"/>
    </source>
</evidence>
<dbReference type="RefSeq" id="WP_354699526.1">
    <property type="nucleotide sequence ID" value="NZ_CP114014.1"/>
</dbReference>
<evidence type="ECO:0000256" key="1">
    <source>
        <dbReference type="ARBA" id="ARBA00008775"/>
    </source>
</evidence>
<dbReference type="PANTHER" id="PTHR32097:SF4">
    <property type="entry name" value="GENERAL STRESS PROTEIN 16U"/>
    <property type="match status" value="1"/>
</dbReference>
<proteinExistence type="inferred from homology"/>
<dbReference type="KEGG" id="parq:DSM112329_05243"/>
<dbReference type="EMBL" id="CP114014">
    <property type="protein sequence ID" value="XAY08343.1"/>
    <property type="molecule type" value="Genomic_DNA"/>
</dbReference>
<reference evidence="3" key="1">
    <citation type="submission" date="2022-12" db="EMBL/GenBank/DDBJ databases">
        <title>Paraconexibacter alkalitolerans sp. nov. and Baekduia alba sp. nov., isolated from soil and emended description of the genera Paraconexibacter (Chun et al., 2020) and Baekduia (An et al., 2020).</title>
        <authorList>
            <person name="Vieira S."/>
            <person name="Huber K.J."/>
            <person name="Geppert A."/>
            <person name="Wolf J."/>
            <person name="Neumann-Schaal M."/>
            <person name="Muesken M."/>
            <person name="Overmann J."/>
        </authorList>
    </citation>
    <scope>NUCLEOTIDE SEQUENCE</scope>
    <source>
        <strain evidence="3">AEG42_29</strain>
    </source>
</reference>
<dbReference type="Gene3D" id="3.40.50.410">
    <property type="entry name" value="von Willebrand factor, type A domain"/>
    <property type="match status" value="1"/>
</dbReference>
<dbReference type="InterPro" id="IPR002035">
    <property type="entry name" value="VWF_A"/>
</dbReference>
<dbReference type="InterPro" id="IPR036465">
    <property type="entry name" value="vWFA_dom_sf"/>
</dbReference>
<dbReference type="InterPro" id="IPR019303">
    <property type="entry name" value="vWA_TerF_C"/>
</dbReference>
<evidence type="ECO:0000313" key="3">
    <source>
        <dbReference type="EMBL" id="XAY08343.1"/>
    </source>
</evidence>
<accession>A0AAU7B380</accession>
<dbReference type="CDD" id="cd06974">
    <property type="entry name" value="TerD_like"/>
    <property type="match status" value="1"/>
</dbReference>
<dbReference type="PANTHER" id="PTHR32097">
    <property type="entry name" value="CAMP-BINDING PROTEIN 1-RELATED"/>
    <property type="match status" value="1"/>
</dbReference>
<dbReference type="Gene3D" id="2.60.60.30">
    <property type="entry name" value="sav2460 like domains"/>
    <property type="match status" value="1"/>
</dbReference>
<gene>
    <name evidence="3" type="ORF">DSM112329_05243</name>
</gene>
<dbReference type="CDD" id="cd00198">
    <property type="entry name" value="vWFA"/>
    <property type="match status" value="1"/>
</dbReference>
<dbReference type="InterPro" id="IPR051324">
    <property type="entry name" value="Stress/Tellurium_Resist"/>
</dbReference>
<protein>
    <recommendedName>
        <fullName evidence="2">VWFA domain-containing protein</fullName>
    </recommendedName>
</protein>